<keyword evidence="5" id="KW-1185">Reference proteome</keyword>
<dbReference type="PROSITE" id="PS51125">
    <property type="entry name" value="NHL"/>
    <property type="match status" value="1"/>
</dbReference>
<dbReference type="Pfam" id="PF01436">
    <property type="entry name" value="NHL"/>
    <property type="match status" value="1"/>
</dbReference>
<dbReference type="Gene3D" id="2.120.10.30">
    <property type="entry name" value="TolB, C-terminal domain"/>
    <property type="match status" value="1"/>
</dbReference>
<evidence type="ECO:0000256" key="3">
    <source>
        <dbReference type="SAM" id="Phobius"/>
    </source>
</evidence>
<protein>
    <submittedName>
        <fullName evidence="4">TRIM3 protein</fullName>
    </submittedName>
</protein>
<reference evidence="4" key="1">
    <citation type="submission" date="2022-01" db="EMBL/GenBank/DDBJ databases">
        <authorList>
            <person name="Braso-Vives M."/>
        </authorList>
    </citation>
    <scope>NUCLEOTIDE SEQUENCE</scope>
</reference>
<feature type="repeat" description="NHL" evidence="2">
    <location>
        <begin position="387"/>
        <end position="430"/>
    </location>
</feature>
<dbReference type="FunFam" id="2.120.10.30:FF:000064">
    <property type="entry name" value="Uncharacterized protein"/>
    <property type="match status" value="1"/>
</dbReference>
<sequence length="474" mass="52625">MDFAESLSCATYVGSTLETSCFQKPHYAVEYEKDNKPIFGTVGSDIIQPYAVRYKEDDEPIFGTVYYDTIQPYAVRYQEYGDSGKEDAPRRADIAAENGKTSSVASDEVDIKPYAVAHMDQGEMECGTKCTRNRVCFAVRIATVIGLCIAGGIFLAFFFRTNASEQRETAVPAFTSGPTRCCDFISPPPPFREEKYRKTLKKIIFGGEGKEPGKFNNNYEVVVSAINEIFVTDAFNGRVQVFSINGTYLRFFPTIVPGEDIMYPFSVAIDVEPGYLWVVGTSAFTHADANVVQYSIDGLPIKNFELGSRSRVSYPDIAIDVHNNRVIVGVGDKIMLLQPNGSHYRSFEVFNKEKDQIVGVTLDSEGNILLTDRNKSIKLYSQLGKMLFQFEAFGSRKGELCLPEGICVDNLGRIIVANRGTNRVDMFTHRGEFIRTIAKITSPWGVAIGPDGQLVVTSGCDPIVTIVPRHMVFP</sequence>
<dbReference type="InterPro" id="IPR001258">
    <property type="entry name" value="NHL_repeat"/>
</dbReference>
<dbReference type="InterPro" id="IPR050952">
    <property type="entry name" value="TRIM-NHL_E3_ligases"/>
</dbReference>
<keyword evidence="1" id="KW-0677">Repeat</keyword>
<name>A0A8J9Z812_BRALA</name>
<dbReference type="GO" id="GO:0043161">
    <property type="term" value="P:proteasome-mediated ubiquitin-dependent protein catabolic process"/>
    <property type="evidence" value="ECO:0007669"/>
    <property type="project" value="TreeGrafter"/>
</dbReference>
<keyword evidence="3" id="KW-0812">Transmembrane</keyword>
<evidence type="ECO:0000313" key="5">
    <source>
        <dbReference type="Proteomes" id="UP000838412"/>
    </source>
</evidence>
<evidence type="ECO:0000313" key="4">
    <source>
        <dbReference type="EMBL" id="CAH1248810.1"/>
    </source>
</evidence>
<dbReference type="PANTHER" id="PTHR24104">
    <property type="entry name" value="E3 UBIQUITIN-PROTEIN LIGASE NHLRC1-RELATED"/>
    <property type="match status" value="1"/>
</dbReference>
<dbReference type="SUPFAM" id="SSF101898">
    <property type="entry name" value="NHL repeat"/>
    <property type="match status" value="1"/>
</dbReference>
<dbReference type="CDD" id="cd05819">
    <property type="entry name" value="NHL"/>
    <property type="match status" value="1"/>
</dbReference>
<dbReference type="Proteomes" id="UP000838412">
    <property type="component" value="Chromosome 17"/>
</dbReference>
<accession>A0A8J9Z812</accession>
<dbReference type="GO" id="GO:0061630">
    <property type="term" value="F:ubiquitin protein ligase activity"/>
    <property type="evidence" value="ECO:0007669"/>
    <property type="project" value="TreeGrafter"/>
</dbReference>
<gene>
    <name evidence="4" type="primary">TRIM3</name>
    <name evidence="4" type="ORF">BLAG_LOCUS10112</name>
</gene>
<keyword evidence="3" id="KW-1133">Transmembrane helix</keyword>
<evidence type="ECO:0000256" key="2">
    <source>
        <dbReference type="PROSITE-ProRule" id="PRU00504"/>
    </source>
</evidence>
<dbReference type="GO" id="GO:0000209">
    <property type="term" value="P:protein polyubiquitination"/>
    <property type="evidence" value="ECO:0007669"/>
    <property type="project" value="TreeGrafter"/>
</dbReference>
<dbReference type="OrthoDB" id="9971188at2759"/>
<feature type="transmembrane region" description="Helical" evidence="3">
    <location>
        <begin position="137"/>
        <end position="159"/>
    </location>
</feature>
<dbReference type="InterPro" id="IPR011042">
    <property type="entry name" value="6-blade_b-propeller_TolB-like"/>
</dbReference>
<dbReference type="EMBL" id="OV696702">
    <property type="protein sequence ID" value="CAH1248810.1"/>
    <property type="molecule type" value="Genomic_DNA"/>
</dbReference>
<dbReference type="PANTHER" id="PTHR24104:SF50">
    <property type="entry name" value="SMP-30_GLUCONOLACTONASE_LRE-LIKE REGION DOMAIN-CONTAINING PROTEIN"/>
    <property type="match status" value="1"/>
</dbReference>
<dbReference type="AlphaFoldDB" id="A0A8J9Z812"/>
<proteinExistence type="predicted"/>
<evidence type="ECO:0000256" key="1">
    <source>
        <dbReference type="ARBA" id="ARBA00022737"/>
    </source>
</evidence>
<keyword evidence="3" id="KW-0472">Membrane</keyword>
<organism evidence="4 5">
    <name type="scientific">Branchiostoma lanceolatum</name>
    <name type="common">Common lancelet</name>
    <name type="synonym">Amphioxus lanceolatum</name>
    <dbReference type="NCBI Taxonomy" id="7740"/>
    <lineage>
        <taxon>Eukaryota</taxon>
        <taxon>Metazoa</taxon>
        <taxon>Chordata</taxon>
        <taxon>Cephalochordata</taxon>
        <taxon>Leptocardii</taxon>
        <taxon>Amphioxiformes</taxon>
        <taxon>Branchiostomatidae</taxon>
        <taxon>Branchiostoma</taxon>
    </lineage>
</organism>